<feature type="transmembrane region" description="Helical" evidence="1">
    <location>
        <begin position="117"/>
        <end position="138"/>
    </location>
</feature>
<dbReference type="GO" id="GO:0080120">
    <property type="term" value="P:CAAX-box protein maturation"/>
    <property type="evidence" value="ECO:0007669"/>
    <property type="project" value="UniProtKB-ARBA"/>
</dbReference>
<dbReference type="InterPro" id="IPR052710">
    <property type="entry name" value="CAAX_protease"/>
</dbReference>
<proteinExistence type="predicted"/>
<feature type="domain" description="CAAX prenyl protease 2/Lysostaphin resistance protein A-like" evidence="2">
    <location>
        <begin position="119"/>
        <end position="216"/>
    </location>
</feature>
<dbReference type="Proteomes" id="UP000245720">
    <property type="component" value="Unassembled WGS sequence"/>
</dbReference>
<feature type="transmembrane region" description="Helical" evidence="1">
    <location>
        <begin position="203"/>
        <end position="220"/>
    </location>
</feature>
<comment type="caution">
    <text evidence="3">The sequence shown here is derived from an EMBL/GenBank/DDBJ whole genome shotgun (WGS) entry which is preliminary data.</text>
</comment>
<keyword evidence="1" id="KW-0812">Transmembrane</keyword>
<keyword evidence="1" id="KW-1133">Transmembrane helix</keyword>
<dbReference type="AlphaFoldDB" id="A0A315XY81"/>
<keyword evidence="1" id="KW-0472">Membrane</keyword>
<evidence type="ECO:0000256" key="1">
    <source>
        <dbReference type="SAM" id="Phobius"/>
    </source>
</evidence>
<gene>
    <name evidence="3" type="ORF">IE37_02065</name>
</gene>
<dbReference type="OrthoDB" id="9782250at2"/>
<evidence type="ECO:0000313" key="3">
    <source>
        <dbReference type="EMBL" id="PWJ11803.1"/>
    </source>
</evidence>
<accession>A0A315XY81</accession>
<feature type="transmembrane region" description="Helical" evidence="1">
    <location>
        <begin position="12"/>
        <end position="29"/>
    </location>
</feature>
<dbReference type="Pfam" id="PF02517">
    <property type="entry name" value="Rce1-like"/>
    <property type="match status" value="1"/>
</dbReference>
<evidence type="ECO:0000259" key="2">
    <source>
        <dbReference type="Pfam" id="PF02517"/>
    </source>
</evidence>
<feature type="transmembrane region" description="Helical" evidence="1">
    <location>
        <begin position="150"/>
        <end position="170"/>
    </location>
</feature>
<dbReference type="PANTHER" id="PTHR36435">
    <property type="entry name" value="SLR1288 PROTEIN"/>
    <property type="match status" value="1"/>
</dbReference>
<evidence type="ECO:0000313" key="4">
    <source>
        <dbReference type="Proteomes" id="UP000245720"/>
    </source>
</evidence>
<dbReference type="RefSeq" id="WP_109726830.1">
    <property type="nucleotide sequence ID" value="NZ_CACYST010000079.1"/>
</dbReference>
<feature type="transmembrane region" description="Helical" evidence="1">
    <location>
        <begin position="85"/>
        <end position="105"/>
    </location>
</feature>
<feature type="transmembrane region" description="Helical" evidence="1">
    <location>
        <begin position="176"/>
        <end position="198"/>
    </location>
</feature>
<reference evidence="3 4" key="1">
    <citation type="submission" date="2018-05" db="EMBL/GenBank/DDBJ databases">
        <title>The Hungate 1000. A catalogue of reference genomes from the rumen microbiome.</title>
        <authorList>
            <person name="Kelly W."/>
        </authorList>
    </citation>
    <scope>NUCLEOTIDE SEQUENCE [LARGE SCALE GENOMIC DNA]</scope>
    <source>
        <strain evidence="3 4">SAb67</strain>
    </source>
</reference>
<name>A0A315XY81_RUMFL</name>
<sequence>MTDKNKKNTALIIYIILFYAVWTLYTFYADGPVGDSIKNAAVEQIVKEGIIKNLVWTLPAMLLVHHFSSDVYIKLKEMFCTKVKWLRYLPVFILFTAYVLGSEYLSTGKIEINKDFGAASIVIVLFVGITEEMVFRGWLLNATVKKEKQWLPIAVNAVLFTLIHFPIWIVEGTLTANITSFGFLFIAMLSVIFSITFLKSRSIVVPVLLHMYWDLLAFMFI</sequence>
<protein>
    <recommendedName>
        <fullName evidence="2">CAAX prenyl protease 2/Lysostaphin resistance protein A-like domain-containing protein</fullName>
    </recommendedName>
</protein>
<dbReference type="PANTHER" id="PTHR36435:SF1">
    <property type="entry name" value="CAAX AMINO TERMINAL PROTEASE FAMILY PROTEIN"/>
    <property type="match status" value="1"/>
</dbReference>
<organism evidence="3 4">
    <name type="scientific">Ruminococcus flavefaciens</name>
    <dbReference type="NCBI Taxonomy" id="1265"/>
    <lineage>
        <taxon>Bacteria</taxon>
        <taxon>Bacillati</taxon>
        <taxon>Bacillota</taxon>
        <taxon>Clostridia</taxon>
        <taxon>Eubacteriales</taxon>
        <taxon>Oscillospiraceae</taxon>
        <taxon>Ruminococcus</taxon>
    </lineage>
</organism>
<dbReference type="InterPro" id="IPR003675">
    <property type="entry name" value="Rce1/LyrA-like_dom"/>
</dbReference>
<dbReference type="GO" id="GO:0004175">
    <property type="term" value="F:endopeptidase activity"/>
    <property type="evidence" value="ECO:0007669"/>
    <property type="project" value="UniProtKB-ARBA"/>
</dbReference>
<dbReference type="EMBL" id="QGDI01000008">
    <property type="protein sequence ID" value="PWJ11803.1"/>
    <property type="molecule type" value="Genomic_DNA"/>
</dbReference>